<comment type="caution">
    <text evidence="1">The sequence shown here is derived from an EMBL/GenBank/DDBJ whole genome shotgun (WGS) entry which is preliminary data.</text>
</comment>
<proteinExistence type="predicted"/>
<gene>
    <name evidence="1" type="ORF">OMM_01387</name>
</gene>
<dbReference type="EMBL" id="ATBP01000107">
    <property type="protein sequence ID" value="ETR72849.1"/>
    <property type="molecule type" value="Genomic_DNA"/>
</dbReference>
<evidence type="ECO:0000313" key="2">
    <source>
        <dbReference type="Proteomes" id="UP000189670"/>
    </source>
</evidence>
<sequence length="232" mass="27329">MNIYFLVEGQSSEADIYPAWISYLVPELRRVENFDEVKQNNYYLFSSYGIPYIENDIINAIVDINSLGKYDYFVICIDADAATVYQRESKIHKLIEENNISLANNTTLKLIVQNRCIETWFLGNRKVFTRNPQKNPYFIKYSNFFNVSQNDPELMGKIDNYEGSISNFHFTYLKAMFIERGNMTYSKSNSIEVQRVSYLNELIKRIKDEPAHLVTFNNFIEFCSKIRREINS</sequence>
<evidence type="ECO:0008006" key="3">
    <source>
        <dbReference type="Google" id="ProtNLM"/>
    </source>
</evidence>
<dbReference type="AlphaFoldDB" id="A0A1V1PD51"/>
<dbReference type="Proteomes" id="UP000189670">
    <property type="component" value="Unassembled WGS sequence"/>
</dbReference>
<name>A0A1V1PD51_9BACT</name>
<reference evidence="2" key="1">
    <citation type="submission" date="2012-11" db="EMBL/GenBank/DDBJ databases">
        <authorList>
            <person name="Lucero-Rivera Y.E."/>
            <person name="Tovar-Ramirez D."/>
        </authorList>
    </citation>
    <scope>NUCLEOTIDE SEQUENCE [LARGE SCALE GENOMIC DNA]</scope>
    <source>
        <strain evidence="2">Araruama</strain>
    </source>
</reference>
<evidence type="ECO:0000313" key="1">
    <source>
        <dbReference type="EMBL" id="ETR72849.1"/>
    </source>
</evidence>
<accession>A0A1V1PD51</accession>
<organism evidence="1 2">
    <name type="scientific">Candidatus Magnetoglobus multicellularis str. Araruama</name>
    <dbReference type="NCBI Taxonomy" id="890399"/>
    <lineage>
        <taxon>Bacteria</taxon>
        <taxon>Pseudomonadati</taxon>
        <taxon>Thermodesulfobacteriota</taxon>
        <taxon>Desulfobacteria</taxon>
        <taxon>Desulfobacterales</taxon>
        <taxon>Desulfobacteraceae</taxon>
        <taxon>Candidatus Magnetoglobus</taxon>
    </lineage>
</organism>
<protein>
    <recommendedName>
        <fullName evidence="3">DUF4276 family protein</fullName>
    </recommendedName>
</protein>